<dbReference type="InterPro" id="IPR029044">
    <property type="entry name" value="Nucleotide-diphossugar_trans"/>
</dbReference>
<evidence type="ECO:0000256" key="2">
    <source>
        <dbReference type="ARBA" id="ARBA00022679"/>
    </source>
</evidence>
<evidence type="ECO:0000313" key="5">
    <source>
        <dbReference type="Proteomes" id="UP000095601"/>
    </source>
</evidence>
<evidence type="ECO:0000259" key="3">
    <source>
        <dbReference type="Pfam" id="PF00535"/>
    </source>
</evidence>
<dbReference type="PANTHER" id="PTHR22916:SF51">
    <property type="entry name" value="GLYCOSYLTRANSFERASE EPSH-RELATED"/>
    <property type="match status" value="1"/>
</dbReference>
<comment type="caution">
    <text evidence="4">The sequence shown here is derived from an EMBL/GenBank/DDBJ whole genome shotgun (WGS) entry which is preliminary data.</text>
</comment>
<gene>
    <name evidence="4" type="ORF">BHF72_2076</name>
</gene>
<reference evidence="4 5" key="1">
    <citation type="submission" date="2016-09" db="EMBL/GenBank/DDBJ databases">
        <authorList>
            <person name="Capua I."/>
            <person name="De Benedictis P."/>
            <person name="Joannis T."/>
            <person name="Lombin L.H."/>
            <person name="Cattoli G."/>
        </authorList>
    </citation>
    <scope>NUCLEOTIDE SEQUENCE [LARGE SCALE GENOMIC DNA]</scope>
    <source>
        <strain evidence="4 5">NRS-1</strain>
    </source>
</reference>
<evidence type="ECO:0000256" key="1">
    <source>
        <dbReference type="ARBA" id="ARBA00022676"/>
    </source>
</evidence>
<protein>
    <submittedName>
        <fullName evidence="4">Glycosyl transferase 2 family protein</fullName>
    </submittedName>
</protein>
<dbReference type="GO" id="GO:0016758">
    <property type="term" value="F:hexosyltransferase activity"/>
    <property type="evidence" value="ECO:0007669"/>
    <property type="project" value="UniProtKB-ARBA"/>
</dbReference>
<organism evidence="4 5">
    <name type="scientific">Cloacibacterium normanense</name>
    <dbReference type="NCBI Taxonomy" id="237258"/>
    <lineage>
        <taxon>Bacteria</taxon>
        <taxon>Pseudomonadati</taxon>
        <taxon>Bacteroidota</taxon>
        <taxon>Flavobacteriia</taxon>
        <taxon>Flavobacteriales</taxon>
        <taxon>Weeksellaceae</taxon>
    </lineage>
</organism>
<dbReference type="SUPFAM" id="SSF53448">
    <property type="entry name" value="Nucleotide-diphospho-sugar transferases"/>
    <property type="match status" value="1"/>
</dbReference>
<dbReference type="EMBL" id="MKGI01000041">
    <property type="protein sequence ID" value="OEL11435.1"/>
    <property type="molecule type" value="Genomic_DNA"/>
</dbReference>
<dbReference type="OrthoDB" id="396512at2"/>
<dbReference type="KEGG" id="cnr:EB819_08495"/>
<dbReference type="AlphaFoldDB" id="A0A1E5UFG0"/>
<dbReference type="STRING" id="237258.SAMN04489756_11032"/>
<evidence type="ECO:0000313" key="4">
    <source>
        <dbReference type="EMBL" id="OEL11435.1"/>
    </source>
</evidence>
<accession>A0A1E5UFG0</accession>
<dbReference type="CDD" id="cd00761">
    <property type="entry name" value="Glyco_tranf_GTA_type"/>
    <property type="match status" value="1"/>
</dbReference>
<proteinExistence type="predicted"/>
<dbReference type="Gene3D" id="3.90.550.10">
    <property type="entry name" value="Spore Coat Polysaccharide Biosynthesis Protein SpsA, Chain A"/>
    <property type="match status" value="1"/>
</dbReference>
<keyword evidence="2 4" id="KW-0808">Transferase</keyword>
<name>A0A1E5UFG0_9FLAO</name>
<dbReference type="Proteomes" id="UP000095601">
    <property type="component" value="Unassembled WGS sequence"/>
</dbReference>
<feature type="domain" description="Glycosyltransferase 2-like" evidence="3">
    <location>
        <begin position="4"/>
        <end position="128"/>
    </location>
</feature>
<dbReference type="PANTHER" id="PTHR22916">
    <property type="entry name" value="GLYCOSYLTRANSFERASE"/>
    <property type="match status" value="1"/>
</dbReference>
<keyword evidence="1" id="KW-0328">Glycosyltransferase</keyword>
<keyword evidence="5" id="KW-1185">Reference proteome</keyword>
<dbReference type="Pfam" id="PF00535">
    <property type="entry name" value="Glycos_transf_2"/>
    <property type="match status" value="1"/>
</dbReference>
<dbReference type="InterPro" id="IPR001173">
    <property type="entry name" value="Glyco_trans_2-like"/>
</dbReference>
<sequence length="354" mass="41046">MKLSIIIPCYNVENFVQNCTESIVMQQGFDFEILMINDGSKDNTQQVLENLAEKDFRIKAINQQNQGLSGARNTGIENATGDYIMFVDADDTLEPEALKTIADFFQEEDLFCFSYNRVFGTKKLPRKFNIQGKFPARFIQRRIVGLIDTELSDPSQTDALVTAWGKIYKTEIIRKNQFQFTDTKEIGTEDALFNIQYLEHALTAQVLDMPLYNYVKINADSLTKLHKPNLFGQWKNLYAKISEIIMAKDAEFRKALNNRIALSIIGLALNETFSEKPFSSKRQKVSEILHDDIYQKAYQNLEMKYFPLHWKVFFYAAKYKYATWVLFLASTMNFVINRNNSPSKNQMFNFANNK</sequence>
<dbReference type="RefSeq" id="WP_069798117.1">
    <property type="nucleotide sequence ID" value="NZ_CP034157.1"/>
</dbReference>